<feature type="transmembrane region" description="Helical" evidence="6">
    <location>
        <begin position="44"/>
        <end position="64"/>
    </location>
</feature>
<dbReference type="PANTHER" id="PTHR38459">
    <property type="entry name" value="PROPHAGE BACTOPRENOL-LINKED GLUCOSE TRANSLOCASE HOMOLOG"/>
    <property type="match status" value="1"/>
</dbReference>
<evidence type="ECO:0000313" key="9">
    <source>
        <dbReference type="Proteomes" id="UP000247973"/>
    </source>
</evidence>
<dbReference type="Pfam" id="PF04138">
    <property type="entry name" value="GtrA_DPMS_TM"/>
    <property type="match status" value="1"/>
</dbReference>
<dbReference type="AlphaFoldDB" id="A0A2V3PTC7"/>
<evidence type="ECO:0000256" key="4">
    <source>
        <dbReference type="ARBA" id="ARBA00022989"/>
    </source>
</evidence>
<evidence type="ECO:0000256" key="6">
    <source>
        <dbReference type="SAM" id="Phobius"/>
    </source>
</evidence>
<accession>A0A2V3PTC7</accession>
<proteinExistence type="inferred from homology"/>
<dbReference type="OrthoDB" id="5458791at2"/>
<dbReference type="RefSeq" id="WP_110308847.1">
    <property type="nucleotide sequence ID" value="NZ_QICL01000001.1"/>
</dbReference>
<feature type="transmembrane region" description="Helical" evidence="6">
    <location>
        <begin position="84"/>
        <end position="102"/>
    </location>
</feature>
<feature type="transmembrane region" description="Helical" evidence="6">
    <location>
        <begin position="114"/>
        <end position="131"/>
    </location>
</feature>
<dbReference type="InterPro" id="IPR051401">
    <property type="entry name" value="GtrA_CellWall_Glycosyl"/>
</dbReference>
<protein>
    <submittedName>
        <fullName evidence="8">Putative flippase GtrA</fullName>
    </submittedName>
</protein>
<dbReference type="GO" id="GO:0005886">
    <property type="term" value="C:plasma membrane"/>
    <property type="evidence" value="ECO:0007669"/>
    <property type="project" value="TreeGrafter"/>
</dbReference>
<comment type="caution">
    <text evidence="8">The sequence shown here is derived from an EMBL/GenBank/DDBJ whole genome shotgun (WGS) entry which is preliminary data.</text>
</comment>
<keyword evidence="5 6" id="KW-0472">Membrane</keyword>
<evidence type="ECO:0000256" key="5">
    <source>
        <dbReference type="ARBA" id="ARBA00023136"/>
    </source>
</evidence>
<comment type="similarity">
    <text evidence="2">Belongs to the GtrA family.</text>
</comment>
<keyword evidence="9" id="KW-1185">Reference proteome</keyword>
<dbReference type="PANTHER" id="PTHR38459:SF1">
    <property type="entry name" value="PROPHAGE BACTOPRENOL-LINKED GLUCOSE TRANSLOCASE HOMOLOG"/>
    <property type="match status" value="1"/>
</dbReference>
<evidence type="ECO:0000313" key="8">
    <source>
        <dbReference type="EMBL" id="PXV68863.1"/>
    </source>
</evidence>
<comment type="subcellular location">
    <subcellularLocation>
        <location evidence="1">Membrane</location>
        <topology evidence="1">Multi-pass membrane protein</topology>
    </subcellularLocation>
</comment>
<evidence type="ECO:0000259" key="7">
    <source>
        <dbReference type="Pfam" id="PF04138"/>
    </source>
</evidence>
<evidence type="ECO:0000256" key="3">
    <source>
        <dbReference type="ARBA" id="ARBA00022692"/>
    </source>
</evidence>
<sequence>MISADTLKDLFLKCRSLIIYGIIGVISAGLDFIIYLFLTNYISFNYLIANVISVHCGIICSFILNRQFNFKIKDKTAVRFIKFYGIGLLGLTLSFCFLYLLVDIVNLNKVTSKLLTIIIVALVQFILNKTITFKTKNA</sequence>
<feature type="domain" description="GtrA/DPMS transmembrane" evidence="7">
    <location>
        <begin position="20"/>
        <end position="133"/>
    </location>
</feature>
<keyword evidence="3 6" id="KW-0812">Transmembrane</keyword>
<dbReference type="EMBL" id="QICL01000001">
    <property type="protein sequence ID" value="PXV68863.1"/>
    <property type="molecule type" value="Genomic_DNA"/>
</dbReference>
<organism evidence="8 9">
    <name type="scientific">Dysgonomonas alginatilytica</name>
    <dbReference type="NCBI Taxonomy" id="1605892"/>
    <lineage>
        <taxon>Bacteria</taxon>
        <taxon>Pseudomonadati</taxon>
        <taxon>Bacteroidota</taxon>
        <taxon>Bacteroidia</taxon>
        <taxon>Bacteroidales</taxon>
        <taxon>Dysgonomonadaceae</taxon>
        <taxon>Dysgonomonas</taxon>
    </lineage>
</organism>
<name>A0A2V3PTC7_9BACT</name>
<dbReference type="GO" id="GO:0000271">
    <property type="term" value="P:polysaccharide biosynthetic process"/>
    <property type="evidence" value="ECO:0007669"/>
    <property type="project" value="InterPro"/>
</dbReference>
<dbReference type="Proteomes" id="UP000247973">
    <property type="component" value="Unassembled WGS sequence"/>
</dbReference>
<keyword evidence="4 6" id="KW-1133">Transmembrane helix</keyword>
<feature type="transmembrane region" description="Helical" evidence="6">
    <location>
        <begin position="17"/>
        <end position="38"/>
    </location>
</feature>
<evidence type="ECO:0000256" key="1">
    <source>
        <dbReference type="ARBA" id="ARBA00004141"/>
    </source>
</evidence>
<evidence type="ECO:0000256" key="2">
    <source>
        <dbReference type="ARBA" id="ARBA00009399"/>
    </source>
</evidence>
<dbReference type="InterPro" id="IPR007267">
    <property type="entry name" value="GtrA_DPMS_TM"/>
</dbReference>
<reference evidence="8 9" key="1">
    <citation type="submission" date="2018-03" db="EMBL/GenBank/DDBJ databases">
        <title>Genomic Encyclopedia of Archaeal and Bacterial Type Strains, Phase II (KMG-II): from individual species to whole genera.</title>
        <authorList>
            <person name="Goeker M."/>
        </authorList>
    </citation>
    <scope>NUCLEOTIDE SEQUENCE [LARGE SCALE GENOMIC DNA]</scope>
    <source>
        <strain evidence="8 9">DSM 100214</strain>
    </source>
</reference>
<gene>
    <name evidence="8" type="ORF">CLV62_101128</name>
</gene>